<dbReference type="EMBL" id="LN890655">
    <property type="protein sequence ID" value="CUS03912.2"/>
    <property type="molecule type" value="Genomic_DNA"/>
</dbReference>
<organism evidence="3 4">
    <name type="scientific">Candidatus Promineifilum breve</name>
    <dbReference type="NCBI Taxonomy" id="1806508"/>
    <lineage>
        <taxon>Bacteria</taxon>
        <taxon>Bacillati</taxon>
        <taxon>Chloroflexota</taxon>
        <taxon>Ardenticatenia</taxon>
        <taxon>Candidatus Promineifilales</taxon>
        <taxon>Candidatus Promineifilaceae</taxon>
        <taxon>Candidatus Promineifilum</taxon>
    </lineage>
</organism>
<accession>A0A160T2P8</accession>
<keyword evidence="4" id="KW-1185">Reference proteome</keyword>
<dbReference type="InterPro" id="IPR006442">
    <property type="entry name" value="Antitoxin_Phd/YefM"/>
</dbReference>
<dbReference type="InterPro" id="IPR036165">
    <property type="entry name" value="YefM-like_sf"/>
</dbReference>
<dbReference type="Pfam" id="PF02604">
    <property type="entry name" value="PhdYeFM_antitox"/>
    <property type="match status" value="1"/>
</dbReference>
<sequence length="102" mass="11406">MNLKDSALVNHLPSYSLAEARDHLTAIVRDVEMMTAVELTRRGKPVAVIVSIDEYRRLSAPTESFSAAVARFREEVNLDELDLGPKLFAGIRDTDPGREPPW</sequence>
<proteinExistence type="inferred from homology"/>
<name>A0A160T2P8_9CHLR</name>
<dbReference type="Proteomes" id="UP000215027">
    <property type="component" value="Chromosome I"/>
</dbReference>
<evidence type="ECO:0000256" key="1">
    <source>
        <dbReference type="ARBA" id="ARBA00009981"/>
    </source>
</evidence>
<dbReference type="AlphaFoldDB" id="A0A160T2P8"/>
<comment type="function">
    <text evidence="2">Antitoxin component of a type II toxin-antitoxin (TA) system.</text>
</comment>
<protein>
    <recommendedName>
        <fullName evidence="2">Antitoxin</fullName>
    </recommendedName>
</protein>
<dbReference type="SUPFAM" id="SSF143120">
    <property type="entry name" value="YefM-like"/>
    <property type="match status" value="1"/>
</dbReference>
<comment type="similarity">
    <text evidence="1 2">Belongs to the phD/YefM antitoxin family.</text>
</comment>
<dbReference type="Gene3D" id="3.40.1620.10">
    <property type="entry name" value="YefM-like domain"/>
    <property type="match status" value="1"/>
</dbReference>
<dbReference type="KEGG" id="pbf:CFX0092_A2034"/>
<dbReference type="NCBIfam" id="TIGR01552">
    <property type="entry name" value="phd_fam"/>
    <property type="match status" value="1"/>
</dbReference>
<gene>
    <name evidence="3" type="ORF">CFX0092_A2034</name>
</gene>
<evidence type="ECO:0000256" key="2">
    <source>
        <dbReference type="RuleBase" id="RU362080"/>
    </source>
</evidence>
<evidence type="ECO:0000313" key="3">
    <source>
        <dbReference type="EMBL" id="CUS03912.2"/>
    </source>
</evidence>
<reference evidence="3" key="1">
    <citation type="submission" date="2016-01" db="EMBL/GenBank/DDBJ databases">
        <authorList>
            <person name="Mcilroy J.S."/>
            <person name="Karst M S."/>
            <person name="Albertsen M."/>
        </authorList>
    </citation>
    <scope>NUCLEOTIDE SEQUENCE</scope>
    <source>
        <strain evidence="3">Cfx-K</strain>
    </source>
</reference>
<evidence type="ECO:0000313" key="4">
    <source>
        <dbReference type="Proteomes" id="UP000215027"/>
    </source>
</evidence>